<evidence type="ECO:0000313" key="3">
    <source>
        <dbReference type="Proteomes" id="UP000499080"/>
    </source>
</evidence>
<organism evidence="2 3">
    <name type="scientific">Araneus ventricosus</name>
    <name type="common">Orbweaver spider</name>
    <name type="synonym">Epeira ventricosa</name>
    <dbReference type="NCBI Taxonomy" id="182803"/>
    <lineage>
        <taxon>Eukaryota</taxon>
        <taxon>Metazoa</taxon>
        <taxon>Ecdysozoa</taxon>
        <taxon>Arthropoda</taxon>
        <taxon>Chelicerata</taxon>
        <taxon>Arachnida</taxon>
        <taxon>Araneae</taxon>
        <taxon>Araneomorphae</taxon>
        <taxon>Entelegynae</taxon>
        <taxon>Araneoidea</taxon>
        <taxon>Araneidae</taxon>
        <taxon>Araneus</taxon>
    </lineage>
</organism>
<sequence>MSTTMQSSSIIDQVSASLSLHASVTSECTLVPSNIDELNNFIASNSNPQTLELCCFAISVLEAYLDSLDKTTCSQEHFLAVFHLYKLSSIRSGFLTEKLAKLIYENETLHKNADCPSNSSSSSSKTKINPKTAKT</sequence>
<evidence type="ECO:0000313" key="2">
    <source>
        <dbReference type="EMBL" id="GBL83138.1"/>
    </source>
</evidence>
<gene>
    <name evidence="2" type="ORF">AVEN_98615_1</name>
</gene>
<dbReference type="EMBL" id="BGPR01233183">
    <property type="protein sequence ID" value="GBL83138.1"/>
    <property type="molecule type" value="Genomic_DNA"/>
</dbReference>
<protein>
    <submittedName>
        <fullName evidence="2">Uncharacterized protein</fullName>
    </submittedName>
</protein>
<reference evidence="2 3" key="1">
    <citation type="journal article" date="2019" name="Sci. Rep.">
        <title>Orb-weaving spider Araneus ventricosus genome elucidates the spidroin gene catalogue.</title>
        <authorList>
            <person name="Kono N."/>
            <person name="Nakamura H."/>
            <person name="Ohtoshi R."/>
            <person name="Moran D.A.P."/>
            <person name="Shinohara A."/>
            <person name="Yoshida Y."/>
            <person name="Fujiwara M."/>
            <person name="Mori M."/>
            <person name="Tomita M."/>
            <person name="Arakawa K."/>
        </authorList>
    </citation>
    <scope>NUCLEOTIDE SEQUENCE [LARGE SCALE GENOMIC DNA]</scope>
</reference>
<accession>A0A4Y2ATT8</accession>
<evidence type="ECO:0000256" key="1">
    <source>
        <dbReference type="SAM" id="MobiDB-lite"/>
    </source>
</evidence>
<keyword evidence="3" id="KW-1185">Reference proteome</keyword>
<comment type="caution">
    <text evidence="2">The sequence shown here is derived from an EMBL/GenBank/DDBJ whole genome shotgun (WGS) entry which is preliminary data.</text>
</comment>
<name>A0A4Y2ATT8_ARAVE</name>
<feature type="region of interest" description="Disordered" evidence="1">
    <location>
        <begin position="112"/>
        <end position="135"/>
    </location>
</feature>
<dbReference type="AlphaFoldDB" id="A0A4Y2ATT8"/>
<dbReference type="Proteomes" id="UP000499080">
    <property type="component" value="Unassembled WGS sequence"/>
</dbReference>
<proteinExistence type="predicted"/>